<evidence type="ECO:0000313" key="3">
    <source>
        <dbReference type="Proteomes" id="UP001164472"/>
    </source>
</evidence>
<dbReference type="PIRSF" id="PIRSF016482">
    <property type="entry name" value="PilO"/>
    <property type="match status" value="1"/>
</dbReference>
<dbReference type="GO" id="GO:0043683">
    <property type="term" value="P:type IV pilus assembly"/>
    <property type="evidence" value="ECO:0007669"/>
    <property type="project" value="InterPro"/>
</dbReference>
<accession>A0A9E8HIF8</accession>
<protein>
    <submittedName>
        <fullName evidence="2">Type 4a pilus biogenesis protein PilO</fullName>
    </submittedName>
</protein>
<reference evidence="2" key="1">
    <citation type="submission" date="2022-07" db="EMBL/GenBank/DDBJ databases">
        <title>Alkalimarinus sp. nov., isolated from gut of a Alitta virens.</title>
        <authorList>
            <person name="Yang A.I."/>
            <person name="Shin N.-R."/>
        </authorList>
    </citation>
    <scope>NUCLEOTIDE SEQUENCE</scope>
    <source>
        <strain evidence="2">FA028</strain>
    </source>
</reference>
<dbReference type="Gene3D" id="3.30.70.60">
    <property type="match status" value="1"/>
</dbReference>
<keyword evidence="1" id="KW-1133">Transmembrane helix</keyword>
<dbReference type="AlphaFoldDB" id="A0A9E8HIF8"/>
<dbReference type="Gene3D" id="1.10.287.540">
    <property type="entry name" value="Helix hairpin bin"/>
    <property type="match status" value="1"/>
</dbReference>
<sequence length="206" mass="22657">MSFAESLESLKNFDVNDLDFNNAGSWPGPIKAIVSLIVVALVVGGGYWFLIQDQISQLDQVKSKEAELKQQFESKAYKVANLAAYKLQMLEMEESFGALLKQLPTDTEVPGLLEDITNTGLGSGLEFQEIKLKPETQREFYIELPIQISVSGTYHDIASFVSGVASLPRIVTLHDFSITPQKGGEGIMSMGIEAKTYRYKAGGRGK</sequence>
<dbReference type="RefSeq" id="WP_251811393.1">
    <property type="nucleotide sequence ID" value="NZ_CP101527.1"/>
</dbReference>
<gene>
    <name evidence="2" type="ORF">NNL22_12950</name>
</gene>
<keyword evidence="1" id="KW-0472">Membrane</keyword>
<dbReference type="PANTHER" id="PTHR39555">
    <property type="entry name" value="FIMBRIAL ASSEMBLY PROTEIN PILO-LIKE PROTEIN-RELATED"/>
    <property type="match status" value="1"/>
</dbReference>
<name>A0A9E8HIF8_9ALTE</name>
<organism evidence="2 3">
    <name type="scientific">Alkalimarinus sediminis</name>
    <dbReference type="NCBI Taxonomy" id="1632866"/>
    <lineage>
        <taxon>Bacteria</taxon>
        <taxon>Pseudomonadati</taxon>
        <taxon>Pseudomonadota</taxon>
        <taxon>Gammaproteobacteria</taxon>
        <taxon>Alteromonadales</taxon>
        <taxon>Alteromonadaceae</taxon>
        <taxon>Alkalimarinus</taxon>
    </lineage>
</organism>
<dbReference type="Proteomes" id="UP001164472">
    <property type="component" value="Chromosome"/>
</dbReference>
<dbReference type="Pfam" id="PF04350">
    <property type="entry name" value="PilO"/>
    <property type="match status" value="1"/>
</dbReference>
<dbReference type="InterPro" id="IPR014717">
    <property type="entry name" value="Transl_elong_EF1B/ribsomal_bS6"/>
</dbReference>
<keyword evidence="3" id="KW-1185">Reference proteome</keyword>
<dbReference type="EMBL" id="CP101527">
    <property type="protein sequence ID" value="UZW73932.1"/>
    <property type="molecule type" value="Genomic_DNA"/>
</dbReference>
<dbReference type="KEGG" id="asem:NNL22_12950"/>
<feature type="transmembrane region" description="Helical" evidence="1">
    <location>
        <begin position="30"/>
        <end position="50"/>
    </location>
</feature>
<dbReference type="GO" id="GO:0043107">
    <property type="term" value="P:type IV pilus-dependent motility"/>
    <property type="evidence" value="ECO:0007669"/>
    <property type="project" value="InterPro"/>
</dbReference>
<evidence type="ECO:0000256" key="1">
    <source>
        <dbReference type="SAM" id="Phobius"/>
    </source>
</evidence>
<dbReference type="PANTHER" id="PTHR39555:SF1">
    <property type="entry name" value="TYPE IV PILUS INNER MEMBRANE COMPONENT PILO"/>
    <property type="match status" value="1"/>
</dbReference>
<evidence type="ECO:0000313" key="2">
    <source>
        <dbReference type="EMBL" id="UZW73932.1"/>
    </source>
</evidence>
<keyword evidence="1" id="KW-0812">Transmembrane</keyword>
<dbReference type="InterPro" id="IPR007445">
    <property type="entry name" value="PilO"/>
</dbReference>
<proteinExistence type="predicted"/>